<keyword evidence="8" id="KW-1185">Reference proteome</keyword>
<keyword evidence="5" id="KW-0274">FAD</keyword>
<dbReference type="PANTHER" id="PTHR13914">
    <property type="entry name" value="PROLINE OXIDASE"/>
    <property type="match status" value="1"/>
</dbReference>
<proteinExistence type="inferred from homology"/>
<evidence type="ECO:0000256" key="3">
    <source>
        <dbReference type="ARBA" id="ARBA00023002"/>
    </source>
</evidence>
<dbReference type="EC" id="1.5.5.2" evidence="2 5"/>
<dbReference type="InterPro" id="IPR015659">
    <property type="entry name" value="Proline_oxidase"/>
</dbReference>
<dbReference type="PANTHER" id="PTHR13914:SF34">
    <property type="entry name" value="PROLINE DEHYDROGENASE"/>
    <property type="match status" value="1"/>
</dbReference>
<keyword evidence="4 5" id="KW-0642">Proline metabolism</keyword>
<evidence type="ECO:0000256" key="2">
    <source>
        <dbReference type="ARBA" id="ARBA00012695"/>
    </source>
</evidence>
<evidence type="ECO:0000256" key="1">
    <source>
        <dbReference type="ARBA" id="ARBA00005869"/>
    </source>
</evidence>
<keyword evidence="3 5" id="KW-0560">Oxidoreductase</keyword>
<sequence>MANWLLSRALRAVIYDHFRAGHESSEIRRTIAGIKSVGYKGVILNYAREIIAHDLADTHPLTDISAEHIQQWLDGNLKTLSVIGRGDYIGIKYTGAGGSVASALTAGQDPPKQFWEALDQLCRQAKSQGSYVLVDAEQQVYQATIDRWTLDLMREHNRDDGDALILNTYQAYLKATRNVLREHLELARKEGWTLGVKLVRGAYIFQEERDRIHDTKPDTDAAYNGIARDLLRRSFDGINQPHFPGLELFLAGHNAESIRKASDFHRELAGQGVNPGTLEFGQLYGMADHVSGELLSKIEDQGKGNKAKFEAAQYVFKCVNWGTVRECLHFSMHRANENAGAAERLQDGYAQAKKELKARILGTG</sequence>
<dbReference type="Proteomes" id="UP001521222">
    <property type="component" value="Unassembled WGS sequence"/>
</dbReference>
<accession>A0ABR3RNU6</accession>
<feature type="domain" description="Proline dehydrogenase" evidence="6">
    <location>
        <begin position="30"/>
        <end position="345"/>
    </location>
</feature>
<comment type="cofactor">
    <cofactor evidence="5">
        <name>FAD</name>
        <dbReference type="ChEBI" id="CHEBI:57692"/>
    </cofactor>
</comment>
<dbReference type="Gene3D" id="3.20.20.220">
    <property type="match status" value="1"/>
</dbReference>
<reference evidence="7 8" key="1">
    <citation type="submission" date="2024-02" db="EMBL/GenBank/DDBJ databases">
        <title>De novo assembly and annotation of 12 fungi associated with fruit tree decline syndrome in Ontario, Canada.</title>
        <authorList>
            <person name="Sulman M."/>
            <person name="Ellouze W."/>
            <person name="Ilyukhin E."/>
        </authorList>
    </citation>
    <scope>NUCLEOTIDE SEQUENCE [LARGE SCALE GENOMIC DNA]</scope>
    <source>
        <strain evidence="7 8">M97-236</strain>
    </source>
</reference>
<dbReference type="EMBL" id="JAKIXB020000008">
    <property type="protein sequence ID" value="KAL1606124.1"/>
    <property type="molecule type" value="Genomic_DNA"/>
</dbReference>
<evidence type="ECO:0000256" key="4">
    <source>
        <dbReference type="ARBA" id="ARBA00023062"/>
    </source>
</evidence>
<comment type="caution">
    <text evidence="7">The sequence shown here is derived from an EMBL/GenBank/DDBJ whole genome shotgun (WGS) entry which is preliminary data.</text>
</comment>
<evidence type="ECO:0000256" key="5">
    <source>
        <dbReference type="RuleBase" id="RU364054"/>
    </source>
</evidence>
<evidence type="ECO:0000313" key="7">
    <source>
        <dbReference type="EMBL" id="KAL1606124.1"/>
    </source>
</evidence>
<dbReference type="SUPFAM" id="SSF51730">
    <property type="entry name" value="FAD-linked oxidoreductase"/>
    <property type="match status" value="1"/>
</dbReference>
<protein>
    <recommendedName>
        <fullName evidence="2 5">Proline dehydrogenase</fullName>
        <ecNumber evidence="2 5">1.5.5.2</ecNumber>
    </recommendedName>
</protein>
<organism evidence="7 8">
    <name type="scientific">Nothophoma quercina</name>
    <dbReference type="NCBI Taxonomy" id="749835"/>
    <lineage>
        <taxon>Eukaryota</taxon>
        <taxon>Fungi</taxon>
        <taxon>Dikarya</taxon>
        <taxon>Ascomycota</taxon>
        <taxon>Pezizomycotina</taxon>
        <taxon>Dothideomycetes</taxon>
        <taxon>Pleosporomycetidae</taxon>
        <taxon>Pleosporales</taxon>
        <taxon>Pleosporineae</taxon>
        <taxon>Didymellaceae</taxon>
        <taxon>Nothophoma</taxon>
    </lineage>
</organism>
<gene>
    <name evidence="7" type="ORF">SLS59_003249</name>
</gene>
<dbReference type="InterPro" id="IPR029041">
    <property type="entry name" value="FAD-linked_oxidoreductase-like"/>
</dbReference>
<name>A0ABR3RNU6_9PLEO</name>
<comment type="function">
    <text evidence="5">Converts proline to delta-1-pyrroline-5-carboxylate.</text>
</comment>
<evidence type="ECO:0000313" key="8">
    <source>
        <dbReference type="Proteomes" id="UP001521222"/>
    </source>
</evidence>
<comment type="catalytic activity">
    <reaction evidence="5">
        <text>L-proline + a quinone = (S)-1-pyrroline-5-carboxylate + a quinol + H(+)</text>
        <dbReference type="Rhea" id="RHEA:23784"/>
        <dbReference type="ChEBI" id="CHEBI:15378"/>
        <dbReference type="ChEBI" id="CHEBI:17388"/>
        <dbReference type="ChEBI" id="CHEBI:24646"/>
        <dbReference type="ChEBI" id="CHEBI:60039"/>
        <dbReference type="ChEBI" id="CHEBI:132124"/>
        <dbReference type="EC" id="1.5.5.2"/>
    </reaction>
</comment>
<evidence type="ECO:0000259" key="6">
    <source>
        <dbReference type="Pfam" id="PF01619"/>
    </source>
</evidence>
<comment type="similarity">
    <text evidence="1 5">Belongs to the proline oxidase family.</text>
</comment>
<keyword evidence="5" id="KW-0285">Flavoprotein</keyword>
<dbReference type="InterPro" id="IPR002872">
    <property type="entry name" value="Proline_DH_dom"/>
</dbReference>
<dbReference type="Pfam" id="PF01619">
    <property type="entry name" value="Pro_dh"/>
    <property type="match status" value="1"/>
</dbReference>